<dbReference type="PRINTS" id="PR00463">
    <property type="entry name" value="EP450I"/>
</dbReference>
<dbReference type="GO" id="GO:0016705">
    <property type="term" value="F:oxidoreductase activity, acting on paired donors, with incorporation or reduction of molecular oxygen"/>
    <property type="evidence" value="ECO:0007669"/>
    <property type="project" value="InterPro"/>
</dbReference>
<reference evidence="10" key="1">
    <citation type="submission" date="2017-04" db="EMBL/GenBank/DDBJ databases">
        <authorList>
            <person name="Varghese N."/>
            <person name="Submissions S."/>
        </authorList>
    </citation>
    <scope>NUCLEOTIDE SEQUENCE [LARGE SCALE GENOMIC DNA]</scope>
    <source>
        <strain evidence="10">RKEM611</strain>
    </source>
</reference>
<dbReference type="Gene3D" id="1.10.630.10">
    <property type="entry name" value="Cytochrome P450"/>
    <property type="match status" value="1"/>
</dbReference>
<dbReference type="InterPro" id="IPR002401">
    <property type="entry name" value="Cyt_P450_E_grp-I"/>
</dbReference>
<evidence type="ECO:0000256" key="3">
    <source>
        <dbReference type="ARBA" id="ARBA00022723"/>
    </source>
</evidence>
<keyword evidence="4 8" id="KW-0560">Oxidoreductase</keyword>
<evidence type="ECO:0000256" key="7">
    <source>
        <dbReference type="PIRSR" id="PIRSR602401-1"/>
    </source>
</evidence>
<dbReference type="PROSITE" id="PS00086">
    <property type="entry name" value="CYTOCHROME_P450"/>
    <property type="match status" value="1"/>
</dbReference>
<dbReference type="PRINTS" id="PR00385">
    <property type="entry name" value="P450"/>
</dbReference>
<accession>A0A1Y6BMU2</accession>
<dbReference type="InterPro" id="IPR036396">
    <property type="entry name" value="Cyt_P450_sf"/>
</dbReference>
<evidence type="ECO:0000256" key="2">
    <source>
        <dbReference type="ARBA" id="ARBA00022617"/>
    </source>
</evidence>
<keyword evidence="5 7" id="KW-0408">Iron</keyword>
<dbReference type="Pfam" id="PF00067">
    <property type="entry name" value="p450"/>
    <property type="match status" value="1"/>
</dbReference>
<dbReference type="SUPFAM" id="SSF48264">
    <property type="entry name" value="Cytochrome P450"/>
    <property type="match status" value="1"/>
</dbReference>
<keyword evidence="3 7" id="KW-0479">Metal-binding</keyword>
<feature type="binding site" description="axial binding residue" evidence="7">
    <location>
        <position position="403"/>
    </location>
    <ligand>
        <name>heme</name>
        <dbReference type="ChEBI" id="CHEBI:30413"/>
    </ligand>
    <ligandPart>
        <name>Fe</name>
        <dbReference type="ChEBI" id="CHEBI:18248"/>
    </ligandPart>
</feature>
<evidence type="ECO:0000256" key="5">
    <source>
        <dbReference type="ARBA" id="ARBA00023004"/>
    </source>
</evidence>
<dbReference type="InterPro" id="IPR017972">
    <property type="entry name" value="Cyt_P450_CS"/>
</dbReference>
<dbReference type="InterPro" id="IPR001128">
    <property type="entry name" value="Cyt_P450"/>
</dbReference>
<dbReference type="InterPro" id="IPR050196">
    <property type="entry name" value="Cytochrome_P450_Monoox"/>
</dbReference>
<evidence type="ECO:0000256" key="1">
    <source>
        <dbReference type="ARBA" id="ARBA00010617"/>
    </source>
</evidence>
<keyword evidence="6 8" id="KW-0503">Monooxygenase</keyword>
<evidence type="ECO:0000256" key="6">
    <source>
        <dbReference type="ARBA" id="ARBA00023033"/>
    </source>
</evidence>
<dbReference type="GO" id="GO:0020037">
    <property type="term" value="F:heme binding"/>
    <property type="evidence" value="ECO:0007669"/>
    <property type="project" value="InterPro"/>
</dbReference>
<evidence type="ECO:0000313" key="10">
    <source>
        <dbReference type="Proteomes" id="UP000192907"/>
    </source>
</evidence>
<name>A0A1Y6BMU2_9BACT</name>
<organism evidence="9 10">
    <name type="scientific">Pseudobacteriovorax antillogorgiicola</name>
    <dbReference type="NCBI Taxonomy" id="1513793"/>
    <lineage>
        <taxon>Bacteria</taxon>
        <taxon>Pseudomonadati</taxon>
        <taxon>Bdellovibrionota</taxon>
        <taxon>Oligoflexia</taxon>
        <taxon>Oligoflexales</taxon>
        <taxon>Pseudobacteriovoracaceae</taxon>
        <taxon>Pseudobacteriovorax</taxon>
    </lineage>
</organism>
<keyword evidence="2 7" id="KW-0349">Heme</keyword>
<keyword evidence="10" id="KW-1185">Reference proteome</keyword>
<dbReference type="AlphaFoldDB" id="A0A1Y6BMU2"/>
<dbReference type="RefSeq" id="WP_132317599.1">
    <property type="nucleotide sequence ID" value="NZ_FWZT01000005.1"/>
</dbReference>
<protein>
    <submittedName>
        <fullName evidence="9">Cytochrome P450</fullName>
    </submittedName>
</protein>
<dbReference type="PANTHER" id="PTHR24291">
    <property type="entry name" value="CYTOCHROME P450 FAMILY 4"/>
    <property type="match status" value="1"/>
</dbReference>
<sequence>MDRISKLFLLGKRDSYDRLPGPIALPILGLAPQFRSYSVPYIVRLSRTYGDFVRFPMPSVRGVLVSDPNFIKMALAQTERNFYKGKLYERMKPFGGNGLVTAKGKPWRSHRKLANPAFTEKSLKTYEPLIHRATETCIGKINSHLGEEVDSTSMMMDLTFDVVAMSLFSEEIKDQGPQLAAWFREGQDYLGWAFWTPVEIPLWIPSPRNRRFNKAKEGLDTYIREMIQDRRQGPSKDDLLQKLIDANDDDNEGFAEAQIIDEVVTLMVAGHDTTALTLCYGLLLLANHPNVVKKLRLEIQQQCPDRPVSIQDLSNLKYLHYTLQEIMRLYPAVYMVNRTNHETVTYQNYEFKGGTTFFLSQYAVHRHPRYWKKPDSFIPERWQDPESIAPGSYFPFGGGPRTCIGNHLASFEASLALPEIIRRFDVQDSNKKFRFDPNATMTPTPGVKLTFSKI</sequence>
<dbReference type="OrthoDB" id="5290182at2"/>
<dbReference type="GO" id="GO:0004497">
    <property type="term" value="F:monooxygenase activity"/>
    <property type="evidence" value="ECO:0007669"/>
    <property type="project" value="UniProtKB-KW"/>
</dbReference>
<dbReference type="Proteomes" id="UP000192907">
    <property type="component" value="Unassembled WGS sequence"/>
</dbReference>
<evidence type="ECO:0000256" key="4">
    <source>
        <dbReference type="ARBA" id="ARBA00023002"/>
    </source>
</evidence>
<dbReference type="PANTHER" id="PTHR24291:SF50">
    <property type="entry name" value="BIFUNCTIONAL ALBAFLAVENONE MONOOXYGENASE_TERPENE SYNTHASE"/>
    <property type="match status" value="1"/>
</dbReference>
<comment type="cofactor">
    <cofactor evidence="7">
        <name>heme</name>
        <dbReference type="ChEBI" id="CHEBI:30413"/>
    </cofactor>
</comment>
<evidence type="ECO:0000313" key="9">
    <source>
        <dbReference type="EMBL" id="SMF10975.1"/>
    </source>
</evidence>
<dbReference type="EMBL" id="FWZT01000005">
    <property type="protein sequence ID" value="SMF10975.1"/>
    <property type="molecule type" value="Genomic_DNA"/>
</dbReference>
<dbReference type="GO" id="GO:0005506">
    <property type="term" value="F:iron ion binding"/>
    <property type="evidence" value="ECO:0007669"/>
    <property type="project" value="InterPro"/>
</dbReference>
<gene>
    <name evidence="9" type="ORF">SAMN06296036_10538</name>
</gene>
<dbReference type="STRING" id="1513793.SAMN06296036_10538"/>
<evidence type="ECO:0000256" key="8">
    <source>
        <dbReference type="RuleBase" id="RU000461"/>
    </source>
</evidence>
<proteinExistence type="inferred from homology"/>
<comment type="similarity">
    <text evidence="1 8">Belongs to the cytochrome P450 family.</text>
</comment>